<dbReference type="GO" id="GO:1990904">
    <property type="term" value="C:ribonucleoprotein complex"/>
    <property type="evidence" value="ECO:0007669"/>
    <property type="project" value="UniProtKB-KW"/>
</dbReference>
<dbReference type="KEGG" id="abi:Aboo_0565"/>
<dbReference type="InterPro" id="IPR012678">
    <property type="entry name" value="Ribosomal_uL23/eL15/eS24_sf"/>
</dbReference>
<dbReference type="EMBL" id="CP001941">
    <property type="protein sequence ID" value="ADD08376.1"/>
    <property type="molecule type" value="Genomic_DNA"/>
</dbReference>
<keyword evidence="1 3" id="KW-0689">Ribosomal protein</keyword>
<evidence type="ECO:0000256" key="3">
    <source>
        <dbReference type="HAMAP-Rule" id="MF_00545"/>
    </source>
</evidence>
<protein>
    <recommendedName>
        <fullName evidence="3">Small ribosomal subunit protein eS24</fullName>
    </recommendedName>
</protein>
<keyword evidence="2 3" id="KW-0687">Ribonucleoprotein</keyword>
<dbReference type="GO" id="GO:0003735">
    <property type="term" value="F:structural constituent of ribosome"/>
    <property type="evidence" value="ECO:0007669"/>
    <property type="project" value="InterPro"/>
</dbReference>
<dbReference type="GeneID" id="8827510"/>
<organism evidence="4 5">
    <name type="scientific">Aciduliprofundum boonei (strain DSM 19572 / T469)</name>
    <dbReference type="NCBI Taxonomy" id="439481"/>
    <lineage>
        <taxon>Archaea</taxon>
        <taxon>Methanobacteriati</taxon>
        <taxon>Thermoplasmatota</taxon>
        <taxon>DHVE2 group</taxon>
        <taxon>Candidatus Aciduliprofundum</taxon>
    </lineage>
</organism>
<accession>B5I9Z1</accession>
<evidence type="ECO:0000313" key="5">
    <source>
        <dbReference type="Proteomes" id="UP000001400"/>
    </source>
</evidence>
<dbReference type="AlphaFoldDB" id="B5I9Z1"/>
<evidence type="ECO:0000256" key="1">
    <source>
        <dbReference type="ARBA" id="ARBA00022980"/>
    </source>
</evidence>
<evidence type="ECO:0000313" key="4">
    <source>
        <dbReference type="EMBL" id="ADD08376.1"/>
    </source>
</evidence>
<name>B5I9Z1_ACIB4</name>
<dbReference type="GO" id="GO:0005840">
    <property type="term" value="C:ribosome"/>
    <property type="evidence" value="ECO:0007669"/>
    <property type="project" value="UniProtKB-KW"/>
</dbReference>
<sequence length="99" mass="11474">MELKILEKKDNPLLHRVEVKFEVSHPKSKTPSRDEVRNLLAANLNADKNRVILDNMHTPFGSTTTTGFAKIYDDVENAKKIEPDYILIRNKLIEKKEEE</sequence>
<dbReference type="RefSeq" id="WP_008082512.1">
    <property type="nucleotide sequence ID" value="NC_013926.1"/>
</dbReference>
<dbReference type="InterPro" id="IPR001976">
    <property type="entry name" value="Ribosomal_eS24"/>
</dbReference>
<proteinExistence type="inferred from homology"/>
<dbReference type="GO" id="GO:0006412">
    <property type="term" value="P:translation"/>
    <property type="evidence" value="ECO:0007669"/>
    <property type="project" value="UniProtKB-UniRule"/>
</dbReference>
<gene>
    <name evidence="3" type="primary">rps24e</name>
    <name evidence="4" type="ordered locus">Aboo_0565</name>
</gene>
<dbReference type="HOGENOM" id="CLU_107248_3_1_2"/>
<reference evidence="4" key="1">
    <citation type="submission" date="2010-02" db="EMBL/GenBank/DDBJ databases">
        <title>Complete sequence of Aciduliprofundum boonei T469.</title>
        <authorList>
            <consortium name="US DOE Joint Genome Institute"/>
            <person name="Lucas S."/>
            <person name="Copeland A."/>
            <person name="Lapidus A."/>
            <person name="Cheng J.-F."/>
            <person name="Bruce D."/>
            <person name="Goodwin L."/>
            <person name="Pitluck S."/>
            <person name="Saunders E."/>
            <person name="Detter J.C."/>
            <person name="Han C."/>
            <person name="Tapia R."/>
            <person name="Land M."/>
            <person name="Hauser L."/>
            <person name="Kyrpides N."/>
            <person name="Mikhailova N."/>
            <person name="Flores G."/>
            <person name="Reysenbach A.-L."/>
            <person name="Woyke T."/>
        </authorList>
    </citation>
    <scope>NUCLEOTIDE SEQUENCE</scope>
    <source>
        <strain evidence="4">T469</strain>
    </source>
</reference>
<dbReference type="Gene3D" id="3.30.70.3370">
    <property type="match status" value="1"/>
</dbReference>
<dbReference type="PANTHER" id="PTHR10496">
    <property type="entry name" value="40S RIBOSOMAL PROTEIN S24"/>
    <property type="match status" value="1"/>
</dbReference>
<comment type="similarity">
    <text evidence="3">Belongs to the eukaryotic ribosomal protein eS24 family.</text>
</comment>
<dbReference type="eggNOG" id="arCOG04182">
    <property type="taxonomic scope" value="Archaea"/>
</dbReference>
<evidence type="ECO:0000256" key="2">
    <source>
        <dbReference type="ARBA" id="ARBA00023274"/>
    </source>
</evidence>
<dbReference type="SUPFAM" id="SSF54189">
    <property type="entry name" value="Ribosomal proteins S24e, L23 and L15e"/>
    <property type="match status" value="1"/>
</dbReference>
<dbReference type="STRING" id="439481.Aboo_0565"/>
<dbReference type="OrthoDB" id="27533at2157"/>
<dbReference type="Proteomes" id="UP000001400">
    <property type="component" value="Chromosome"/>
</dbReference>
<keyword evidence="5" id="KW-1185">Reference proteome</keyword>
<dbReference type="InterPro" id="IPR053709">
    <property type="entry name" value="eRP_eS24_sf"/>
</dbReference>
<dbReference type="Pfam" id="PF01282">
    <property type="entry name" value="Ribosomal_S24e"/>
    <property type="match status" value="1"/>
</dbReference>
<dbReference type="HAMAP" id="MF_00545">
    <property type="entry name" value="Ribosomal_eS24"/>
    <property type="match status" value="1"/>
</dbReference>